<dbReference type="STRING" id="742152.A0A2H3JIA2"/>
<evidence type="ECO:0000313" key="3">
    <source>
        <dbReference type="EMBL" id="PCH37458.1"/>
    </source>
</evidence>
<dbReference type="PROSITE" id="PS00036">
    <property type="entry name" value="BZIP_BASIC"/>
    <property type="match status" value="1"/>
</dbReference>
<gene>
    <name evidence="3" type="ORF">WOLCODRAFT_29119</name>
</gene>
<sequence length="212" mass="23643">MTTLTGPYCSSDSQSILSQSDRPERSRNAKAQARHRAKRKAYIEQLEQTVTKLQTVLALSPDQVAALPPPLVRIRELEEENELLHREIDGLRRQLEMRNARLRPDIARRSDMLMPSDIGREARRRRLNDTNAYMYHPPSSQSSNTSDTPSPPPPLMIPSSTSHLAENTSMPAYPRGHSSSLVSSSYGMLAYQMPPDTPTTSSPVSSPSFSAQ</sequence>
<dbReference type="AlphaFoldDB" id="A0A2H3JIA2"/>
<dbReference type="EMBL" id="KB467931">
    <property type="protein sequence ID" value="PCH37458.1"/>
    <property type="molecule type" value="Genomic_DNA"/>
</dbReference>
<proteinExistence type="predicted"/>
<dbReference type="CDD" id="cd14688">
    <property type="entry name" value="bZIP_YAP"/>
    <property type="match status" value="1"/>
</dbReference>
<dbReference type="Gene3D" id="1.20.5.170">
    <property type="match status" value="1"/>
</dbReference>
<feature type="region of interest" description="Disordered" evidence="1">
    <location>
        <begin position="1"/>
        <end position="34"/>
    </location>
</feature>
<organism evidence="3 4">
    <name type="scientific">Wolfiporia cocos (strain MD-104)</name>
    <name type="common">Brown rot fungus</name>
    <dbReference type="NCBI Taxonomy" id="742152"/>
    <lineage>
        <taxon>Eukaryota</taxon>
        <taxon>Fungi</taxon>
        <taxon>Dikarya</taxon>
        <taxon>Basidiomycota</taxon>
        <taxon>Agaricomycotina</taxon>
        <taxon>Agaricomycetes</taxon>
        <taxon>Polyporales</taxon>
        <taxon>Phaeolaceae</taxon>
        <taxon>Wolfiporia</taxon>
    </lineage>
</organism>
<accession>A0A2H3JIA2</accession>
<dbReference type="OMA" id="ENYPSTH"/>
<dbReference type="GO" id="GO:0003700">
    <property type="term" value="F:DNA-binding transcription factor activity"/>
    <property type="evidence" value="ECO:0007669"/>
    <property type="project" value="InterPro"/>
</dbReference>
<reference evidence="3 4" key="1">
    <citation type="journal article" date="2012" name="Science">
        <title>The Paleozoic origin of enzymatic lignin decomposition reconstructed from 31 fungal genomes.</title>
        <authorList>
            <person name="Floudas D."/>
            <person name="Binder M."/>
            <person name="Riley R."/>
            <person name="Barry K."/>
            <person name="Blanchette R.A."/>
            <person name="Henrissat B."/>
            <person name="Martinez A.T."/>
            <person name="Otillar R."/>
            <person name="Spatafora J.W."/>
            <person name="Yadav J.S."/>
            <person name="Aerts A."/>
            <person name="Benoit I."/>
            <person name="Boyd A."/>
            <person name="Carlson A."/>
            <person name="Copeland A."/>
            <person name="Coutinho P.M."/>
            <person name="de Vries R.P."/>
            <person name="Ferreira P."/>
            <person name="Findley K."/>
            <person name="Foster B."/>
            <person name="Gaskell J."/>
            <person name="Glotzer D."/>
            <person name="Gorecki P."/>
            <person name="Heitman J."/>
            <person name="Hesse C."/>
            <person name="Hori C."/>
            <person name="Igarashi K."/>
            <person name="Jurgens J.A."/>
            <person name="Kallen N."/>
            <person name="Kersten P."/>
            <person name="Kohler A."/>
            <person name="Kuees U."/>
            <person name="Kumar T.K.A."/>
            <person name="Kuo A."/>
            <person name="LaButti K."/>
            <person name="Larrondo L.F."/>
            <person name="Lindquist E."/>
            <person name="Ling A."/>
            <person name="Lombard V."/>
            <person name="Lucas S."/>
            <person name="Lundell T."/>
            <person name="Martin R."/>
            <person name="McLaughlin D.J."/>
            <person name="Morgenstern I."/>
            <person name="Morin E."/>
            <person name="Murat C."/>
            <person name="Nagy L.G."/>
            <person name="Nolan M."/>
            <person name="Ohm R.A."/>
            <person name="Patyshakuliyeva A."/>
            <person name="Rokas A."/>
            <person name="Ruiz-Duenas F.J."/>
            <person name="Sabat G."/>
            <person name="Salamov A."/>
            <person name="Samejima M."/>
            <person name="Schmutz J."/>
            <person name="Slot J.C."/>
            <person name="St John F."/>
            <person name="Stenlid J."/>
            <person name="Sun H."/>
            <person name="Sun S."/>
            <person name="Syed K."/>
            <person name="Tsang A."/>
            <person name="Wiebenga A."/>
            <person name="Young D."/>
            <person name="Pisabarro A."/>
            <person name="Eastwood D.C."/>
            <person name="Martin F."/>
            <person name="Cullen D."/>
            <person name="Grigoriev I.V."/>
            <person name="Hibbett D.S."/>
        </authorList>
    </citation>
    <scope>NUCLEOTIDE SEQUENCE [LARGE SCALE GENOMIC DNA]</scope>
    <source>
        <strain evidence="3 4">MD-104</strain>
    </source>
</reference>
<protein>
    <recommendedName>
        <fullName evidence="2">BZIP domain-containing protein</fullName>
    </recommendedName>
</protein>
<feature type="compositionally biased region" description="Low complexity" evidence="1">
    <location>
        <begin position="137"/>
        <end position="148"/>
    </location>
</feature>
<evidence type="ECO:0000256" key="1">
    <source>
        <dbReference type="SAM" id="MobiDB-lite"/>
    </source>
</evidence>
<name>A0A2H3JIA2_WOLCO</name>
<feature type="compositionally biased region" description="Low complexity" evidence="1">
    <location>
        <begin position="10"/>
        <end position="20"/>
    </location>
</feature>
<keyword evidence="4" id="KW-1185">Reference proteome</keyword>
<feature type="compositionally biased region" description="Low complexity" evidence="1">
    <location>
        <begin position="198"/>
        <end position="212"/>
    </location>
</feature>
<evidence type="ECO:0000259" key="2">
    <source>
        <dbReference type="PROSITE" id="PS00036"/>
    </source>
</evidence>
<dbReference type="OrthoDB" id="3257643at2759"/>
<feature type="region of interest" description="Disordered" evidence="1">
    <location>
        <begin position="132"/>
        <end position="212"/>
    </location>
</feature>
<feature type="domain" description="BZIP" evidence="2">
    <location>
        <begin position="25"/>
        <end position="38"/>
    </location>
</feature>
<dbReference type="InterPro" id="IPR004827">
    <property type="entry name" value="bZIP"/>
</dbReference>
<dbReference type="Proteomes" id="UP000218811">
    <property type="component" value="Unassembled WGS sequence"/>
</dbReference>
<evidence type="ECO:0000313" key="4">
    <source>
        <dbReference type="Proteomes" id="UP000218811"/>
    </source>
</evidence>